<dbReference type="CDD" id="cd10214">
    <property type="entry name" value="ASKHA_NBD_ACTL7"/>
    <property type="match status" value="1"/>
</dbReference>
<dbReference type="InterPro" id="IPR004000">
    <property type="entry name" value="Actin"/>
</dbReference>
<dbReference type="FunFam" id="3.30.420.40:FF:000050">
    <property type="entry name" value="Actin, alpha skeletal muscle"/>
    <property type="match status" value="1"/>
</dbReference>
<dbReference type="OrthoDB" id="9925380at2759"/>
<evidence type="ECO:0000256" key="4">
    <source>
        <dbReference type="RuleBase" id="RU000487"/>
    </source>
</evidence>
<keyword evidence="3" id="KW-0206">Cytoskeleton</keyword>
<comment type="similarity">
    <text evidence="2 4">Belongs to the actin family.</text>
</comment>
<evidence type="ECO:0000256" key="3">
    <source>
        <dbReference type="ARBA" id="ARBA00023212"/>
    </source>
</evidence>
<dbReference type="GeneID" id="117367924"/>
<dbReference type="GO" id="GO:0005856">
    <property type="term" value="C:cytoskeleton"/>
    <property type="evidence" value="ECO:0007669"/>
    <property type="project" value="UniProtKB-SubCell"/>
</dbReference>
<evidence type="ECO:0000313" key="5">
    <source>
        <dbReference type="Proteomes" id="UP000515159"/>
    </source>
</evidence>
<accession>A0A6P8SEW9</accession>
<dbReference type="SUPFAM" id="SSF53067">
    <property type="entry name" value="Actin-like ATPase domain"/>
    <property type="match status" value="2"/>
</dbReference>
<dbReference type="InParanoid" id="A0A6P8SEW9"/>
<dbReference type="RefSeq" id="XP_033816929.1">
    <property type="nucleotide sequence ID" value="XM_033961038.1"/>
</dbReference>
<sequence length="418" mass="46953">MSGKKAPISILNPVETAQQKLDKKAAPGKTDAVPKEKNVSSLCKVERVVKETRSVIIDIGTGYCKAGYAGQPTPSCVISSTVGKHFQKSAKTGDKRKESFIGQERINAKVPLKLVNPLRHGIVVDWECIQDIWEYIFYKEMKIPPEEHAVLVSDPPLSPTTNREKYAEMIFETFCSPAMHISYQSRLSMYSYGNTSGLVVECGHGVSYVVPIYDGYTIPSITGRVDYGGEDITIYLMNLLNETGNKFKEEHLQILEDIKIKCCYTSSDLDYEMDLPLSEYRADLELPDGHLITIGKERFLCSEALFKPSLIGSNQLGLHSLTMSCLNKCDDMLKKTIMNNVLLCGGSTMLEGFPGRFQRELNNLCPQDKLLTTASPERKYSVWIGGSILASLKSFQQLWVFKREYEEDGPQIVYRKCF</sequence>
<dbReference type="Gene3D" id="3.30.420.40">
    <property type="match status" value="2"/>
</dbReference>
<dbReference type="Gene3D" id="3.90.640.10">
    <property type="entry name" value="Actin, Chain A, domain 4"/>
    <property type="match status" value="1"/>
</dbReference>
<dbReference type="KEGG" id="gsh:117367924"/>
<organism evidence="5 6">
    <name type="scientific">Geotrypetes seraphini</name>
    <name type="common">Gaboon caecilian</name>
    <name type="synonym">Caecilia seraphini</name>
    <dbReference type="NCBI Taxonomy" id="260995"/>
    <lineage>
        <taxon>Eukaryota</taxon>
        <taxon>Metazoa</taxon>
        <taxon>Chordata</taxon>
        <taxon>Craniata</taxon>
        <taxon>Vertebrata</taxon>
        <taxon>Euteleostomi</taxon>
        <taxon>Amphibia</taxon>
        <taxon>Gymnophiona</taxon>
        <taxon>Geotrypetes</taxon>
    </lineage>
</organism>
<gene>
    <name evidence="6" type="primary">LOC117367924</name>
</gene>
<keyword evidence="3" id="KW-0963">Cytoplasm</keyword>
<dbReference type="Proteomes" id="UP000515159">
    <property type="component" value="Chromosome 1"/>
</dbReference>
<dbReference type="FunCoup" id="A0A6P8SEW9">
    <property type="interactions" value="2"/>
</dbReference>
<evidence type="ECO:0000256" key="1">
    <source>
        <dbReference type="ARBA" id="ARBA00004245"/>
    </source>
</evidence>
<dbReference type="InterPro" id="IPR043129">
    <property type="entry name" value="ATPase_NBD"/>
</dbReference>
<name>A0A6P8SEW9_GEOSA</name>
<dbReference type="PRINTS" id="PR00190">
    <property type="entry name" value="ACTIN"/>
</dbReference>
<evidence type="ECO:0000256" key="2">
    <source>
        <dbReference type="ARBA" id="ARBA00006752"/>
    </source>
</evidence>
<dbReference type="SMART" id="SM00268">
    <property type="entry name" value="ACTIN"/>
    <property type="match status" value="1"/>
</dbReference>
<dbReference type="PANTHER" id="PTHR11937">
    <property type="entry name" value="ACTIN"/>
    <property type="match status" value="1"/>
</dbReference>
<dbReference type="AlphaFoldDB" id="A0A6P8SEW9"/>
<reference evidence="6" key="1">
    <citation type="submission" date="2025-08" db="UniProtKB">
        <authorList>
            <consortium name="RefSeq"/>
        </authorList>
    </citation>
    <scope>IDENTIFICATION</scope>
</reference>
<comment type="subcellular location">
    <subcellularLocation>
        <location evidence="1">Cytoplasm</location>
        <location evidence="1">Cytoskeleton</location>
    </subcellularLocation>
</comment>
<dbReference type="Pfam" id="PF00022">
    <property type="entry name" value="Actin"/>
    <property type="match status" value="1"/>
</dbReference>
<protein>
    <submittedName>
        <fullName evidence="6">LOW QUALITY PROTEIN: actin-like protein 7A</fullName>
    </submittedName>
</protein>
<dbReference type="FunFam" id="3.90.640.10:FF:000007">
    <property type="entry name" value="Actin like 7B"/>
    <property type="match status" value="1"/>
</dbReference>
<keyword evidence="5" id="KW-1185">Reference proteome</keyword>
<evidence type="ECO:0000313" key="6">
    <source>
        <dbReference type="RefSeq" id="XP_033816929.1"/>
    </source>
</evidence>
<proteinExistence type="inferred from homology"/>